<keyword evidence="3" id="KW-1185">Reference proteome</keyword>
<dbReference type="CDD" id="cd02955">
    <property type="entry name" value="SSP411"/>
    <property type="match status" value="1"/>
</dbReference>
<dbReference type="InterPro" id="IPR012341">
    <property type="entry name" value="6hp_glycosidase-like_sf"/>
</dbReference>
<dbReference type="PIRSF" id="PIRSF006402">
    <property type="entry name" value="UCP006402_thioredoxin"/>
    <property type="match status" value="1"/>
</dbReference>
<evidence type="ECO:0000259" key="1">
    <source>
        <dbReference type="Pfam" id="PF03190"/>
    </source>
</evidence>
<dbReference type="RefSeq" id="WP_097174363.1">
    <property type="nucleotide sequence ID" value="NZ_OBML01000003.1"/>
</dbReference>
<dbReference type="SUPFAM" id="SSF48208">
    <property type="entry name" value="Six-hairpin glycosidases"/>
    <property type="match status" value="1"/>
</dbReference>
<organism evidence="2 3">
    <name type="scientific">Stappia indica</name>
    <dbReference type="NCBI Taxonomy" id="538381"/>
    <lineage>
        <taxon>Bacteria</taxon>
        <taxon>Pseudomonadati</taxon>
        <taxon>Pseudomonadota</taxon>
        <taxon>Alphaproteobacteria</taxon>
        <taxon>Hyphomicrobiales</taxon>
        <taxon>Stappiaceae</taxon>
        <taxon>Stappia</taxon>
    </lineage>
</organism>
<evidence type="ECO:0000313" key="3">
    <source>
        <dbReference type="Proteomes" id="UP000219331"/>
    </source>
</evidence>
<name>A0A285S0Q0_9HYPH</name>
<dbReference type="Gene3D" id="1.50.10.10">
    <property type="match status" value="1"/>
</dbReference>
<dbReference type="Gene3D" id="3.40.30.10">
    <property type="entry name" value="Glutaredoxin"/>
    <property type="match status" value="1"/>
</dbReference>
<dbReference type="GO" id="GO:0005975">
    <property type="term" value="P:carbohydrate metabolic process"/>
    <property type="evidence" value="ECO:0007669"/>
    <property type="project" value="InterPro"/>
</dbReference>
<dbReference type="SUPFAM" id="SSF52833">
    <property type="entry name" value="Thioredoxin-like"/>
    <property type="match status" value="1"/>
</dbReference>
<dbReference type="PANTHER" id="PTHR42899">
    <property type="entry name" value="SPERMATOGENESIS-ASSOCIATED PROTEIN 20"/>
    <property type="match status" value="1"/>
</dbReference>
<dbReference type="AlphaFoldDB" id="A0A285S0Q0"/>
<dbReference type="Proteomes" id="UP000219331">
    <property type="component" value="Unassembled WGS sequence"/>
</dbReference>
<protein>
    <recommendedName>
        <fullName evidence="1">Spermatogenesis-associated protein 20-like TRX domain-containing protein</fullName>
    </recommendedName>
</protein>
<dbReference type="OrthoDB" id="9762614at2"/>
<sequence length="697" mass="75837">MTDNRLADATSPYLLQHKDNPVAWRPWGPEALAEARATDKPILLSVGYAACHWCHVMAHESFEDPQVAEVMNRLFVNIKVDREERPDIDQIYMSALHALGEQGGWPLTMFLTSEAEPFWGGTYFPKTARWGRPGFVDVLESIAAMYRTDRGRIDTNRKALMEHLGKAPTAGAGQLPPDLPVTAGQRLAGLYDKTHGGIRGAPKFPQACVSELVWRTALRTGSADTLRTCLLTLERMSNGGIYDHIGGGLARYSVDERWLVPHFEKMLYDNAQYISHLARALALPGLAPEIAELFRTRLDETVGWLEREMMNGAAFAASLDADSEGEEGRFYVWTPDTVIEALGETVECLLFCEAYDITVPGNFEGASIPNRLMPPEDDPGDALARFAETRRTLLAARETRVRPGRDDKVLADWNGLMIAALAEAEYIFRIAGVSRESWRRLALGAYRFVMDEMRDETGRMAHAWRDGRSTRPGFASDLAAMMKAAIALAETSSSISEANRFLADAGELASQLEQDFAADDGGYHLTSCEASDVILRPLSPMDEAVPNANGVAAEALQRLWHLTCDADADARSRAIITRFGSEIVGNVFGTASLLSAMDTGVNALLAVLVVPVEGDTSDASMALRRAVASLADPAVIRLEVPAGHAFPDAHPMQGKTAKDGRPALYLCRQGACSAPVTDPAGVEAALVQLIGRAPGTI</sequence>
<proteinExistence type="predicted"/>
<dbReference type="Pfam" id="PF03190">
    <property type="entry name" value="Thioredox_DsbH"/>
    <property type="match status" value="1"/>
</dbReference>
<accession>A0A285S0Q0</accession>
<reference evidence="2 3" key="1">
    <citation type="submission" date="2017-08" db="EMBL/GenBank/DDBJ databases">
        <authorList>
            <person name="de Groot N.N."/>
        </authorList>
    </citation>
    <scope>NUCLEOTIDE SEQUENCE [LARGE SCALE GENOMIC DNA]</scope>
    <source>
        <strain evidence="2 3">USBA 352</strain>
    </source>
</reference>
<feature type="domain" description="Spermatogenesis-associated protein 20-like TRX" evidence="1">
    <location>
        <begin position="4"/>
        <end position="164"/>
    </location>
</feature>
<dbReference type="InterPro" id="IPR024705">
    <property type="entry name" value="Ssp411"/>
</dbReference>
<evidence type="ECO:0000313" key="2">
    <source>
        <dbReference type="EMBL" id="SOC00405.1"/>
    </source>
</evidence>
<dbReference type="InterPro" id="IPR004879">
    <property type="entry name" value="Ssp411-like_TRX"/>
</dbReference>
<dbReference type="PANTHER" id="PTHR42899:SF1">
    <property type="entry name" value="SPERMATOGENESIS-ASSOCIATED PROTEIN 20"/>
    <property type="match status" value="1"/>
</dbReference>
<dbReference type="STRING" id="538381.GCA_001696535_04387"/>
<dbReference type="EMBL" id="OBML01000003">
    <property type="protein sequence ID" value="SOC00405.1"/>
    <property type="molecule type" value="Genomic_DNA"/>
</dbReference>
<dbReference type="InterPro" id="IPR008928">
    <property type="entry name" value="6-hairpin_glycosidase_sf"/>
</dbReference>
<gene>
    <name evidence="2" type="ORF">SAMN05421512_103275</name>
</gene>
<dbReference type="InterPro" id="IPR036249">
    <property type="entry name" value="Thioredoxin-like_sf"/>
</dbReference>